<keyword evidence="3" id="KW-0479">Metal-binding</keyword>
<dbReference type="InterPro" id="IPR013815">
    <property type="entry name" value="ATP_grasp_subdomain_1"/>
</dbReference>
<evidence type="ECO:0000313" key="10">
    <source>
        <dbReference type="Proteomes" id="UP000494206"/>
    </source>
</evidence>
<comment type="caution">
    <text evidence="9">The sequence shown here is derived from an EMBL/GenBank/DDBJ whole genome shotgun (WGS) entry which is preliminary data.</text>
</comment>
<dbReference type="Gene3D" id="3.30.1490.20">
    <property type="entry name" value="ATP-grasp fold, A domain"/>
    <property type="match status" value="1"/>
</dbReference>
<sequence>MLRSVGKVSRAVSLQQQRFLNLQEFQSKEVLAKHGCSVQQFLVASSRKEAEEKWMTFGDHEYVVKAQVLAGGRGKGKFLNGTKGIGGVYITKDKTDALEAIDEMIGKRLVTKQTTAEGVRVDQVMIAAGVDIDRETYLAVLMDRESNGPVVVASPDGGIDIEAVAEKTPERIFKTPIDVEIGMTEAQALKIAKQLQFSGELVGVAAKEIKKLYELFIAVDATQVEINPLVETKDGKVFCVDAKMNFDDSAAYRQKEIFSYDTKEEKDPREVDADKYNLNYIGMDGNIACLGTPCT</sequence>
<dbReference type="SUPFAM" id="SSF56059">
    <property type="entry name" value="Glutathione synthetase ATP-binding domain-like"/>
    <property type="match status" value="1"/>
</dbReference>
<comment type="cofactor">
    <cofactor evidence="1">
        <name>Mg(2+)</name>
        <dbReference type="ChEBI" id="CHEBI:18420"/>
    </cofactor>
</comment>
<evidence type="ECO:0000256" key="2">
    <source>
        <dbReference type="ARBA" id="ARBA00022598"/>
    </source>
</evidence>
<keyword evidence="2" id="KW-0436">Ligase</keyword>
<dbReference type="GO" id="GO:0006104">
    <property type="term" value="P:succinyl-CoA metabolic process"/>
    <property type="evidence" value="ECO:0007669"/>
    <property type="project" value="TreeGrafter"/>
</dbReference>
<dbReference type="GO" id="GO:0042709">
    <property type="term" value="C:succinate-CoA ligase complex"/>
    <property type="evidence" value="ECO:0007669"/>
    <property type="project" value="TreeGrafter"/>
</dbReference>
<evidence type="ECO:0000259" key="8">
    <source>
        <dbReference type="Pfam" id="PF08442"/>
    </source>
</evidence>
<keyword evidence="10" id="KW-1185">Reference proteome</keyword>
<evidence type="ECO:0000256" key="4">
    <source>
        <dbReference type="ARBA" id="ARBA00022741"/>
    </source>
</evidence>
<dbReference type="Gene3D" id="3.30.470.20">
    <property type="entry name" value="ATP-grasp fold, B domain"/>
    <property type="match status" value="1"/>
</dbReference>
<dbReference type="AlphaFoldDB" id="A0A8S1F077"/>
<dbReference type="PANTHER" id="PTHR11815:SF10">
    <property type="entry name" value="SUCCINATE--COA LIGASE [GDP-FORMING] SUBUNIT BETA, MITOCHONDRIAL"/>
    <property type="match status" value="1"/>
</dbReference>
<name>A0A8S1F077_9PELO</name>
<dbReference type="PANTHER" id="PTHR11815">
    <property type="entry name" value="SUCCINYL-COA SYNTHETASE BETA CHAIN"/>
    <property type="match status" value="1"/>
</dbReference>
<comment type="catalytic activity">
    <reaction evidence="6">
        <text>GTP + succinate + CoA = succinyl-CoA + GDP + phosphate</text>
        <dbReference type="Rhea" id="RHEA:22120"/>
        <dbReference type="ChEBI" id="CHEBI:30031"/>
        <dbReference type="ChEBI" id="CHEBI:37565"/>
        <dbReference type="ChEBI" id="CHEBI:43474"/>
        <dbReference type="ChEBI" id="CHEBI:57287"/>
        <dbReference type="ChEBI" id="CHEBI:57292"/>
        <dbReference type="ChEBI" id="CHEBI:58189"/>
        <dbReference type="EC" id="6.2.1.4"/>
    </reaction>
</comment>
<dbReference type="Pfam" id="PF08442">
    <property type="entry name" value="ATP-grasp_2"/>
    <property type="match status" value="1"/>
</dbReference>
<organism evidence="9 10">
    <name type="scientific">Caenorhabditis bovis</name>
    <dbReference type="NCBI Taxonomy" id="2654633"/>
    <lineage>
        <taxon>Eukaryota</taxon>
        <taxon>Metazoa</taxon>
        <taxon>Ecdysozoa</taxon>
        <taxon>Nematoda</taxon>
        <taxon>Chromadorea</taxon>
        <taxon>Rhabditida</taxon>
        <taxon>Rhabditina</taxon>
        <taxon>Rhabditomorpha</taxon>
        <taxon>Rhabditoidea</taxon>
        <taxon>Rhabditidae</taxon>
        <taxon>Peloderinae</taxon>
        <taxon>Caenorhabditis</taxon>
    </lineage>
</organism>
<dbReference type="EMBL" id="CADEPM010000008">
    <property type="protein sequence ID" value="CAB3409389.1"/>
    <property type="molecule type" value="Genomic_DNA"/>
</dbReference>
<keyword evidence="5" id="KW-0460">Magnesium</keyword>
<dbReference type="Proteomes" id="UP000494206">
    <property type="component" value="Unassembled WGS sequence"/>
</dbReference>
<evidence type="ECO:0000256" key="1">
    <source>
        <dbReference type="ARBA" id="ARBA00001946"/>
    </source>
</evidence>
<dbReference type="InterPro" id="IPR013650">
    <property type="entry name" value="ATP-grasp_succ-CoA_synth-type"/>
</dbReference>
<gene>
    <name evidence="9" type="ORF">CBOVIS_LOCUS11044</name>
</gene>
<evidence type="ECO:0000256" key="5">
    <source>
        <dbReference type="ARBA" id="ARBA00022842"/>
    </source>
</evidence>
<comment type="function">
    <text evidence="7">GTP-specific succinyl-CoA synthetase functions in the citric acid cycle (TCA), coupling the hydrolysis of succinyl-CoA to the synthesis of GTP and thus represents the only step of substrate-level phosphorylation in the TCA. The beta subunit provides nucleotide specificity of the enzyme and binds the substrate succinate, while the binding sites for coenzyme A and phosphate are found in the alpha subunit.</text>
</comment>
<dbReference type="FunFam" id="3.30.470.20:FF:000002">
    <property type="entry name" value="Succinate--CoA ligase [ADP-forming] subunit beta"/>
    <property type="match status" value="1"/>
</dbReference>
<dbReference type="GO" id="GO:0005524">
    <property type="term" value="F:ATP binding"/>
    <property type="evidence" value="ECO:0007669"/>
    <property type="project" value="InterPro"/>
</dbReference>
<feature type="domain" description="ATP-grasp fold succinyl-CoA synthetase-type" evidence="8">
    <location>
        <begin position="21"/>
        <end position="231"/>
    </location>
</feature>
<protein>
    <recommendedName>
        <fullName evidence="8">ATP-grasp fold succinyl-CoA synthetase-type domain-containing protein</fullName>
    </recommendedName>
</protein>
<evidence type="ECO:0000256" key="7">
    <source>
        <dbReference type="ARBA" id="ARBA00053833"/>
    </source>
</evidence>
<evidence type="ECO:0000256" key="6">
    <source>
        <dbReference type="ARBA" id="ARBA00052879"/>
    </source>
</evidence>
<proteinExistence type="predicted"/>
<dbReference type="GO" id="GO:0005739">
    <property type="term" value="C:mitochondrion"/>
    <property type="evidence" value="ECO:0007669"/>
    <property type="project" value="TreeGrafter"/>
</dbReference>
<dbReference type="FunFam" id="3.30.1490.20:FF:000004">
    <property type="entry name" value="Succinate--CoA ligase [ADP-forming] subunit beta, mitochondrial"/>
    <property type="match status" value="1"/>
</dbReference>
<reference evidence="9 10" key="1">
    <citation type="submission" date="2020-04" db="EMBL/GenBank/DDBJ databases">
        <authorList>
            <person name="Laetsch R D."/>
            <person name="Stevens L."/>
            <person name="Kumar S."/>
            <person name="Blaxter L. M."/>
        </authorList>
    </citation>
    <scope>NUCLEOTIDE SEQUENCE [LARGE SCALE GENOMIC DNA]</scope>
</reference>
<accession>A0A8S1F077</accession>
<evidence type="ECO:0000256" key="3">
    <source>
        <dbReference type="ARBA" id="ARBA00022723"/>
    </source>
</evidence>
<dbReference type="GO" id="GO:0006099">
    <property type="term" value="P:tricarboxylic acid cycle"/>
    <property type="evidence" value="ECO:0007669"/>
    <property type="project" value="TreeGrafter"/>
</dbReference>
<evidence type="ECO:0000313" key="9">
    <source>
        <dbReference type="EMBL" id="CAB3409389.1"/>
    </source>
</evidence>
<keyword evidence="4" id="KW-0547">Nucleotide-binding</keyword>
<dbReference type="GO" id="GO:0046872">
    <property type="term" value="F:metal ion binding"/>
    <property type="evidence" value="ECO:0007669"/>
    <property type="project" value="UniProtKB-KW"/>
</dbReference>
<dbReference type="GO" id="GO:0004776">
    <property type="term" value="F:succinate-CoA ligase (GDP-forming) activity"/>
    <property type="evidence" value="ECO:0007669"/>
    <property type="project" value="UniProtKB-EC"/>
</dbReference>
<dbReference type="OrthoDB" id="1552at2759"/>